<keyword evidence="6" id="KW-0804">Transcription</keyword>
<feature type="domain" description="Calmodulin binding protein central" evidence="11">
    <location>
        <begin position="258"/>
        <end position="321"/>
    </location>
</feature>
<evidence type="ECO:0000259" key="10">
    <source>
        <dbReference type="Pfam" id="PF07887"/>
    </source>
</evidence>
<keyword evidence="7" id="KW-0539">Nucleus</keyword>
<reference evidence="13 14" key="1">
    <citation type="submission" date="2024-11" db="EMBL/GenBank/DDBJ databases">
        <title>A near-complete genome assembly of Cinchona calisaya.</title>
        <authorList>
            <person name="Lian D.C."/>
            <person name="Zhao X.W."/>
            <person name="Wei L."/>
        </authorList>
    </citation>
    <scope>NUCLEOTIDE SEQUENCE [LARGE SCALE GENOMIC DNA]</scope>
    <source>
        <tissue evidence="13">Nenye</tissue>
    </source>
</reference>
<feature type="domain" description="Calmodulin binding protein C-terminal" evidence="12">
    <location>
        <begin position="327"/>
        <end position="388"/>
    </location>
</feature>
<evidence type="ECO:0000256" key="5">
    <source>
        <dbReference type="ARBA" id="ARBA00023159"/>
    </source>
</evidence>
<evidence type="ECO:0000256" key="7">
    <source>
        <dbReference type="ARBA" id="ARBA00023242"/>
    </source>
</evidence>
<evidence type="ECO:0008006" key="15">
    <source>
        <dbReference type="Google" id="ProtNLM"/>
    </source>
</evidence>
<name>A0ABD2Z077_9GENT</name>
<proteinExistence type="inferred from homology"/>
<feature type="coiled-coil region" evidence="8">
    <location>
        <begin position="283"/>
        <end position="310"/>
    </location>
</feature>
<gene>
    <name evidence="13" type="ORF">ACH5RR_025641</name>
</gene>
<dbReference type="PANTHER" id="PTHR31713">
    <property type="entry name" value="OS02G0177800 PROTEIN"/>
    <property type="match status" value="1"/>
</dbReference>
<dbReference type="Pfam" id="PF07887">
    <property type="entry name" value="Calmodulin_bind"/>
    <property type="match status" value="1"/>
</dbReference>
<evidence type="ECO:0000313" key="14">
    <source>
        <dbReference type="Proteomes" id="UP001630127"/>
    </source>
</evidence>
<evidence type="ECO:0000256" key="4">
    <source>
        <dbReference type="ARBA" id="ARBA00023125"/>
    </source>
</evidence>
<dbReference type="InterPro" id="IPR046831">
    <property type="entry name" value="Calmodulin_bind_N"/>
</dbReference>
<evidence type="ECO:0000256" key="6">
    <source>
        <dbReference type="ARBA" id="ARBA00023163"/>
    </source>
</evidence>
<evidence type="ECO:0000259" key="11">
    <source>
        <dbReference type="Pfam" id="PF20451"/>
    </source>
</evidence>
<keyword evidence="3" id="KW-0805">Transcription regulation</keyword>
<dbReference type="GO" id="GO:0003677">
    <property type="term" value="F:DNA binding"/>
    <property type="evidence" value="ECO:0007669"/>
    <property type="project" value="UniProtKB-KW"/>
</dbReference>
<evidence type="ECO:0000256" key="9">
    <source>
        <dbReference type="SAM" id="MobiDB-lite"/>
    </source>
</evidence>
<evidence type="ECO:0000256" key="3">
    <source>
        <dbReference type="ARBA" id="ARBA00023015"/>
    </source>
</evidence>
<organism evidence="13 14">
    <name type="scientific">Cinchona calisaya</name>
    <dbReference type="NCBI Taxonomy" id="153742"/>
    <lineage>
        <taxon>Eukaryota</taxon>
        <taxon>Viridiplantae</taxon>
        <taxon>Streptophyta</taxon>
        <taxon>Embryophyta</taxon>
        <taxon>Tracheophyta</taxon>
        <taxon>Spermatophyta</taxon>
        <taxon>Magnoliopsida</taxon>
        <taxon>eudicotyledons</taxon>
        <taxon>Gunneridae</taxon>
        <taxon>Pentapetalae</taxon>
        <taxon>asterids</taxon>
        <taxon>lamiids</taxon>
        <taxon>Gentianales</taxon>
        <taxon>Rubiaceae</taxon>
        <taxon>Cinchonoideae</taxon>
        <taxon>Cinchoneae</taxon>
        <taxon>Cinchona</taxon>
    </lineage>
</organism>
<evidence type="ECO:0000256" key="8">
    <source>
        <dbReference type="SAM" id="Coils"/>
    </source>
</evidence>
<keyword evidence="5" id="KW-0010">Activator</keyword>
<dbReference type="InterPro" id="IPR046829">
    <property type="entry name" value="Calmod_bind_C"/>
</dbReference>
<feature type="region of interest" description="Disordered" evidence="9">
    <location>
        <begin position="400"/>
        <end position="419"/>
    </location>
</feature>
<comment type="subcellular location">
    <subcellularLocation>
        <location evidence="1">Nucleus</location>
    </subcellularLocation>
</comment>
<sequence>MSDIPELLDYSNLYFAGSQQQTNTLLDDPNLASAIKKMLEVQLPAMMFPIVKRIVDSFLGTSEPMMMETLVRNIVKEQIELVEERFFTTEKWKSQDETHTSQPRRLELQFSDKVSLPVYTGKQIKGGRGNNIRLALVDSVGNPVDSGPEASAKVEIVVLQEGADDGNNCVESDTMIGEKKERRPILSKTYLKLKEGIADLDDFKFKNNRLWTKRSEVKLVARVVENLNGAIVKDAATESFLVMDCRSPLYKKHYPPLLSDDVWRLQKICRGGQLHKRLQGANIHTVEELLRSLNLDAQSLQERLDVSAAKFKAIVDHARTCIIGANLYKYYSPNCERKAAVVFDVVGRLQGLLHGDQFVSVDNLAEDEKVDAHKMVVSAFEHREDVQPIDNVVSIADFPSQSPNGVNTSNSSRVESTSGSNYGMRKAIDGIDNALSHASSRHLSPIYSFGRMSGFDGFGSLLMDNTDILSQEMHYSDFSTTACADLGDNEHLQLLIFNHNDSLQCANPSLETHADQSTAATGCQRAVAHVPSSSLARSRWRMAVISLRKRIIAPEDTHAQKKQRRS</sequence>
<keyword evidence="8" id="KW-0175">Coiled coil</keyword>
<dbReference type="Proteomes" id="UP001630127">
    <property type="component" value="Unassembled WGS sequence"/>
</dbReference>
<comment type="caution">
    <text evidence="13">The sequence shown here is derived from an EMBL/GenBank/DDBJ whole genome shotgun (WGS) entry which is preliminary data.</text>
</comment>
<dbReference type="Pfam" id="PF20452">
    <property type="entry name" value="Calmod_bind_C"/>
    <property type="match status" value="1"/>
</dbReference>
<dbReference type="EMBL" id="JBJUIK010000011">
    <property type="protein sequence ID" value="KAL3512924.1"/>
    <property type="molecule type" value="Genomic_DNA"/>
</dbReference>
<keyword evidence="14" id="KW-1185">Reference proteome</keyword>
<keyword evidence="4" id="KW-0238">DNA-binding</keyword>
<evidence type="ECO:0000259" key="12">
    <source>
        <dbReference type="Pfam" id="PF20452"/>
    </source>
</evidence>
<dbReference type="PANTHER" id="PTHR31713:SF14">
    <property type="entry name" value="CALMODULIN-BINDING PROTEIN 60 A"/>
    <property type="match status" value="1"/>
</dbReference>
<dbReference type="Pfam" id="PF20451">
    <property type="entry name" value="Calmod_bind_M"/>
    <property type="match status" value="1"/>
</dbReference>
<protein>
    <recommendedName>
        <fullName evidence="15">Calmodulin-binding protein 60 A</fullName>
    </recommendedName>
</protein>
<evidence type="ECO:0000256" key="2">
    <source>
        <dbReference type="ARBA" id="ARBA00007214"/>
    </source>
</evidence>
<dbReference type="InterPro" id="IPR012416">
    <property type="entry name" value="CBP60"/>
</dbReference>
<feature type="domain" description="Calmodulin binding protein-like N-terminal" evidence="10">
    <location>
        <begin position="106"/>
        <end position="244"/>
    </location>
</feature>
<dbReference type="InterPro" id="IPR046830">
    <property type="entry name" value="Calmod_bind_M"/>
</dbReference>
<evidence type="ECO:0000313" key="13">
    <source>
        <dbReference type="EMBL" id="KAL3512924.1"/>
    </source>
</evidence>
<dbReference type="GO" id="GO:0005634">
    <property type="term" value="C:nucleus"/>
    <property type="evidence" value="ECO:0007669"/>
    <property type="project" value="UniProtKB-SubCell"/>
</dbReference>
<dbReference type="AlphaFoldDB" id="A0ABD2Z077"/>
<accession>A0ABD2Z077</accession>
<evidence type="ECO:0000256" key="1">
    <source>
        <dbReference type="ARBA" id="ARBA00004123"/>
    </source>
</evidence>
<comment type="similarity">
    <text evidence="2">Belongs to the plant ACBP60 protein family.</text>
</comment>